<comment type="similarity">
    <text evidence="6">Belongs to the APS kinase family.</text>
</comment>
<sequence length="194" mass="22315">MEMSFTVWFTGLPCSGKTTLSQKLFHYLKNRHLPVHLLDGDLIRAKLPQPLSFNRHDRDLHGRRLGALSLELNQKGIISLVAAIAPYRETRAHNRRLLPHYVEVYCRCTLEVAESRDVRGLYARARQGQIPNFTGISDPYEEPLNPEVTLYTDRDDVETCFHLLVDFLNKSGLLTRAQEFLKTQRLTRLASSIL</sequence>
<dbReference type="GO" id="GO:0070814">
    <property type="term" value="P:hydrogen sulfide biosynthetic process"/>
    <property type="evidence" value="ECO:0007669"/>
    <property type="project" value="UniProtKB-UniPathway"/>
</dbReference>
<proteinExistence type="inferred from homology"/>
<dbReference type="GO" id="GO:0005737">
    <property type="term" value="C:cytoplasm"/>
    <property type="evidence" value="ECO:0007669"/>
    <property type="project" value="TreeGrafter"/>
</dbReference>
<protein>
    <recommendedName>
        <fullName evidence="2 6">Adenylyl-sulfate kinase</fullName>
        <ecNumber evidence="2 6">2.7.1.25</ecNumber>
    </recommendedName>
</protein>
<evidence type="ECO:0000256" key="5">
    <source>
        <dbReference type="ARBA" id="ARBA00022840"/>
    </source>
</evidence>
<evidence type="ECO:0000256" key="3">
    <source>
        <dbReference type="ARBA" id="ARBA00022679"/>
    </source>
</evidence>
<evidence type="ECO:0000259" key="7">
    <source>
        <dbReference type="Pfam" id="PF01583"/>
    </source>
</evidence>
<gene>
    <name evidence="8" type="primary">cysC</name>
    <name evidence="8" type="ORF">ENW48_01480</name>
</gene>
<dbReference type="Pfam" id="PF01583">
    <property type="entry name" value="APS_kinase"/>
    <property type="match status" value="1"/>
</dbReference>
<dbReference type="GO" id="GO:0004781">
    <property type="term" value="F:sulfate adenylyltransferase (ATP) activity"/>
    <property type="evidence" value="ECO:0007669"/>
    <property type="project" value="TreeGrafter"/>
</dbReference>
<dbReference type="GO" id="GO:0019379">
    <property type="term" value="P:sulfate assimilation, phosphoadenylyl sulfate reduction by phosphoadenylyl-sulfate reductase (thioredoxin)"/>
    <property type="evidence" value="ECO:0007669"/>
    <property type="project" value="TreeGrafter"/>
</dbReference>
<dbReference type="InterPro" id="IPR050512">
    <property type="entry name" value="Sulf_AdTrans/APS_kinase"/>
</dbReference>
<dbReference type="Gene3D" id="3.40.50.300">
    <property type="entry name" value="P-loop containing nucleotide triphosphate hydrolases"/>
    <property type="match status" value="1"/>
</dbReference>
<dbReference type="UniPathway" id="UPA00140">
    <property type="reaction ID" value="UER00205"/>
</dbReference>
<dbReference type="GO" id="GO:0005524">
    <property type="term" value="F:ATP binding"/>
    <property type="evidence" value="ECO:0007669"/>
    <property type="project" value="UniProtKB-KW"/>
</dbReference>
<dbReference type="GO" id="GO:0004020">
    <property type="term" value="F:adenylylsulfate kinase activity"/>
    <property type="evidence" value="ECO:0007669"/>
    <property type="project" value="UniProtKB-EC"/>
</dbReference>
<keyword evidence="4 6" id="KW-0547">Nucleotide-binding</keyword>
<dbReference type="PANTHER" id="PTHR42700:SF1">
    <property type="entry name" value="SULFATE ADENYLYLTRANSFERASE"/>
    <property type="match status" value="1"/>
</dbReference>
<dbReference type="EC" id="2.7.1.25" evidence="2 6"/>
<accession>A0A7C5AL41</accession>
<keyword evidence="3 6" id="KW-0808">Transferase</keyword>
<reference evidence="8" key="1">
    <citation type="journal article" date="2020" name="mSystems">
        <title>Genome- and Community-Level Interaction Insights into Carbon Utilization and Element Cycling Functions of Hydrothermarchaeota in Hydrothermal Sediment.</title>
        <authorList>
            <person name="Zhou Z."/>
            <person name="Liu Y."/>
            <person name="Xu W."/>
            <person name="Pan J."/>
            <person name="Luo Z.H."/>
            <person name="Li M."/>
        </authorList>
    </citation>
    <scope>NUCLEOTIDE SEQUENCE [LARGE SCALE GENOMIC DNA]</scope>
    <source>
        <strain evidence="8">SpSt-853</strain>
    </source>
</reference>
<dbReference type="NCBIfam" id="TIGR00455">
    <property type="entry name" value="apsK"/>
    <property type="match status" value="1"/>
</dbReference>
<evidence type="ECO:0000256" key="2">
    <source>
        <dbReference type="ARBA" id="ARBA00012121"/>
    </source>
</evidence>
<dbReference type="CDD" id="cd02027">
    <property type="entry name" value="APSK"/>
    <property type="match status" value="1"/>
</dbReference>
<dbReference type="InterPro" id="IPR027417">
    <property type="entry name" value="P-loop_NTPase"/>
</dbReference>
<comment type="pathway">
    <text evidence="6">Sulfur metabolism; hydrogen sulfide biosynthesis; sulfite from sulfate: step 2/3.</text>
</comment>
<comment type="caution">
    <text evidence="8">The sequence shown here is derived from an EMBL/GenBank/DDBJ whole genome shotgun (WGS) entry which is preliminary data.</text>
</comment>
<evidence type="ECO:0000256" key="1">
    <source>
        <dbReference type="ARBA" id="ARBA00001823"/>
    </source>
</evidence>
<comment type="catalytic activity">
    <reaction evidence="1 6">
        <text>adenosine 5'-phosphosulfate + ATP = 3'-phosphoadenylyl sulfate + ADP + H(+)</text>
        <dbReference type="Rhea" id="RHEA:24152"/>
        <dbReference type="ChEBI" id="CHEBI:15378"/>
        <dbReference type="ChEBI" id="CHEBI:30616"/>
        <dbReference type="ChEBI" id="CHEBI:58243"/>
        <dbReference type="ChEBI" id="CHEBI:58339"/>
        <dbReference type="ChEBI" id="CHEBI:456216"/>
        <dbReference type="EC" id="2.7.1.25"/>
    </reaction>
</comment>
<evidence type="ECO:0000256" key="4">
    <source>
        <dbReference type="ARBA" id="ARBA00022741"/>
    </source>
</evidence>
<feature type="domain" description="APS kinase" evidence="7">
    <location>
        <begin position="4"/>
        <end position="150"/>
    </location>
</feature>
<dbReference type="PANTHER" id="PTHR42700">
    <property type="entry name" value="SULFATE ADENYLYLTRANSFERASE"/>
    <property type="match status" value="1"/>
</dbReference>
<dbReference type="GO" id="GO:0010134">
    <property type="term" value="P:sulfate assimilation via adenylyl sulfate reduction"/>
    <property type="evidence" value="ECO:0007669"/>
    <property type="project" value="TreeGrafter"/>
</dbReference>
<name>A0A7C5AL41_9BACT</name>
<dbReference type="AlphaFoldDB" id="A0A7C5AL41"/>
<keyword evidence="5 6" id="KW-0067">ATP-binding</keyword>
<dbReference type="InterPro" id="IPR002891">
    <property type="entry name" value="APS"/>
</dbReference>
<dbReference type="SUPFAM" id="SSF52540">
    <property type="entry name" value="P-loop containing nucleoside triphosphate hydrolases"/>
    <property type="match status" value="1"/>
</dbReference>
<dbReference type="InterPro" id="IPR059117">
    <property type="entry name" value="APS_kinase_dom"/>
</dbReference>
<dbReference type="EMBL" id="DTKJ01000014">
    <property type="protein sequence ID" value="HGZ10873.1"/>
    <property type="molecule type" value="Genomic_DNA"/>
</dbReference>
<comment type="function">
    <text evidence="6">Catalyzes the synthesis of activated sulfate.</text>
</comment>
<evidence type="ECO:0000313" key="8">
    <source>
        <dbReference type="EMBL" id="HGZ10873.1"/>
    </source>
</evidence>
<evidence type="ECO:0000256" key="6">
    <source>
        <dbReference type="RuleBase" id="RU004347"/>
    </source>
</evidence>
<keyword evidence="6 8" id="KW-0418">Kinase</keyword>
<organism evidence="8">
    <name type="scientific">Desulfobacca acetoxidans</name>
    <dbReference type="NCBI Taxonomy" id="60893"/>
    <lineage>
        <taxon>Bacteria</taxon>
        <taxon>Pseudomonadati</taxon>
        <taxon>Thermodesulfobacteriota</taxon>
        <taxon>Desulfobaccia</taxon>
        <taxon>Desulfobaccales</taxon>
        <taxon>Desulfobaccaceae</taxon>
        <taxon>Desulfobacca</taxon>
    </lineage>
</organism>